<dbReference type="EMBL" id="MU858055">
    <property type="protein sequence ID" value="KAK4218041.1"/>
    <property type="molecule type" value="Genomic_DNA"/>
</dbReference>
<reference evidence="3" key="1">
    <citation type="journal article" date="2023" name="Mol. Phylogenet. Evol.">
        <title>Genome-scale phylogeny and comparative genomics of the fungal order Sordariales.</title>
        <authorList>
            <person name="Hensen N."/>
            <person name="Bonometti L."/>
            <person name="Westerberg I."/>
            <person name="Brannstrom I.O."/>
            <person name="Guillou S."/>
            <person name="Cros-Aarteil S."/>
            <person name="Calhoun S."/>
            <person name="Haridas S."/>
            <person name="Kuo A."/>
            <person name="Mondo S."/>
            <person name="Pangilinan J."/>
            <person name="Riley R."/>
            <person name="LaButti K."/>
            <person name="Andreopoulos B."/>
            <person name="Lipzen A."/>
            <person name="Chen C."/>
            <person name="Yan M."/>
            <person name="Daum C."/>
            <person name="Ng V."/>
            <person name="Clum A."/>
            <person name="Steindorff A."/>
            <person name="Ohm R.A."/>
            <person name="Martin F."/>
            <person name="Silar P."/>
            <person name="Natvig D.O."/>
            <person name="Lalanne C."/>
            <person name="Gautier V."/>
            <person name="Ament-Velasquez S.L."/>
            <person name="Kruys A."/>
            <person name="Hutchinson M.I."/>
            <person name="Powell A.J."/>
            <person name="Barry K."/>
            <person name="Miller A.N."/>
            <person name="Grigoriev I.V."/>
            <person name="Debuchy R."/>
            <person name="Gladieux P."/>
            <person name="Hiltunen Thoren M."/>
            <person name="Johannesson H."/>
        </authorList>
    </citation>
    <scope>NUCLEOTIDE SEQUENCE</scope>
    <source>
        <strain evidence="3">PSN293</strain>
    </source>
</reference>
<dbReference type="PANTHER" id="PTHR34612">
    <property type="entry name" value="GH131_N DOMAIN-CONTAINING PROTEIN"/>
    <property type="match status" value="1"/>
</dbReference>
<dbReference type="Gene3D" id="2.60.120.1160">
    <property type="match status" value="1"/>
</dbReference>
<dbReference type="PANTHER" id="PTHR34612:SF6">
    <property type="entry name" value="GLYCOSIDE HYDROLASE 131 CATALYTIC N-TERMINAL DOMAIN-CONTAINING PROTEIN"/>
    <property type="match status" value="1"/>
</dbReference>
<accession>A0AAN6YH85</accession>
<dbReference type="Proteomes" id="UP001301769">
    <property type="component" value="Unassembled WGS sequence"/>
</dbReference>
<evidence type="ECO:0000313" key="3">
    <source>
        <dbReference type="EMBL" id="KAK4218041.1"/>
    </source>
</evidence>
<proteinExistence type="predicted"/>
<name>A0AAN6YH85_9PEZI</name>
<keyword evidence="1" id="KW-0732">Signal</keyword>
<dbReference type="AlphaFoldDB" id="A0AAN6YH85"/>
<dbReference type="InterPro" id="IPR041524">
    <property type="entry name" value="GH131_N"/>
</dbReference>
<organism evidence="3 4">
    <name type="scientific">Rhypophila decipiens</name>
    <dbReference type="NCBI Taxonomy" id="261697"/>
    <lineage>
        <taxon>Eukaryota</taxon>
        <taxon>Fungi</taxon>
        <taxon>Dikarya</taxon>
        <taxon>Ascomycota</taxon>
        <taxon>Pezizomycotina</taxon>
        <taxon>Sordariomycetes</taxon>
        <taxon>Sordariomycetidae</taxon>
        <taxon>Sordariales</taxon>
        <taxon>Naviculisporaceae</taxon>
        <taxon>Rhypophila</taxon>
    </lineage>
</organism>
<feature type="chain" id="PRO_5042973773" description="Glycoside hydrolase 131 catalytic N-terminal domain-containing protein" evidence="1">
    <location>
        <begin position="21"/>
        <end position="262"/>
    </location>
</feature>
<protein>
    <recommendedName>
        <fullName evidence="2">Glycoside hydrolase 131 catalytic N-terminal domain-containing protein</fullName>
    </recommendedName>
</protein>
<feature type="signal peptide" evidence="1">
    <location>
        <begin position="1"/>
        <end position="20"/>
    </location>
</feature>
<dbReference type="Pfam" id="PF18271">
    <property type="entry name" value="GH131_N"/>
    <property type="match status" value="1"/>
</dbReference>
<evidence type="ECO:0000313" key="4">
    <source>
        <dbReference type="Proteomes" id="UP001301769"/>
    </source>
</evidence>
<evidence type="ECO:0000259" key="2">
    <source>
        <dbReference type="Pfam" id="PF18271"/>
    </source>
</evidence>
<sequence>MKNLSFLATLATSLFVTGEAALLWDGRFNDFSSAADLNKWSWSNQVGPYQYYIHGSGNVDKYIQLSSAHKNPNDTASKQGAKFTLDSSAYWNGQNMRRIELIPQTKAAITSGKVFYHFSIMRKDVNAPSIYREHQICFFESHFTELKYGWISGEQGTSNPNLQWMTNQKSQWKTEWKAGVWHNVAYEIDFSSKKVGFWHSEGGEPLKQIVAPVSAPVSSNGQDWHLGVLELPRSGYSDANEDFYFSGVYIESGSITTSVSGP</sequence>
<evidence type="ECO:0000256" key="1">
    <source>
        <dbReference type="SAM" id="SignalP"/>
    </source>
</evidence>
<keyword evidence="4" id="KW-1185">Reference proteome</keyword>
<reference evidence="3" key="2">
    <citation type="submission" date="2023-05" db="EMBL/GenBank/DDBJ databases">
        <authorList>
            <consortium name="Lawrence Berkeley National Laboratory"/>
            <person name="Steindorff A."/>
            <person name="Hensen N."/>
            <person name="Bonometti L."/>
            <person name="Westerberg I."/>
            <person name="Brannstrom I.O."/>
            <person name="Guillou S."/>
            <person name="Cros-Aarteil S."/>
            <person name="Calhoun S."/>
            <person name="Haridas S."/>
            <person name="Kuo A."/>
            <person name="Mondo S."/>
            <person name="Pangilinan J."/>
            <person name="Riley R."/>
            <person name="Labutti K."/>
            <person name="Andreopoulos B."/>
            <person name="Lipzen A."/>
            <person name="Chen C."/>
            <person name="Yanf M."/>
            <person name="Daum C."/>
            <person name="Ng V."/>
            <person name="Clum A."/>
            <person name="Ohm R."/>
            <person name="Martin F."/>
            <person name="Silar P."/>
            <person name="Natvig D."/>
            <person name="Lalanne C."/>
            <person name="Gautier V."/>
            <person name="Ament-Velasquez S.L."/>
            <person name="Kruys A."/>
            <person name="Hutchinson M.I."/>
            <person name="Powell A.J."/>
            <person name="Barry K."/>
            <person name="Miller A.N."/>
            <person name="Grigoriev I.V."/>
            <person name="Debuchy R."/>
            <person name="Gladieux P."/>
            <person name="Thoren M.H."/>
            <person name="Johannesson H."/>
        </authorList>
    </citation>
    <scope>NUCLEOTIDE SEQUENCE</scope>
    <source>
        <strain evidence="3">PSN293</strain>
    </source>
</reference>
<feature type="domain" description="Glycoside hydrolase 131 catalytic N-terminal" evidence="2">
    <location>
        <begin position="22"/>
        <end position="253"/>
    </location>
</feature>
<comment type="caution">
    <text evidence="3">The sequence shown here is derived from an EMBL/GenBank/DDBJ whole genome shotgun (WGS) entry which is preliminary data.</text>
</comment>
<gene>
    <name evidence="3" type="ORF">QBC37DRAFT_446593</name>
</gene>